<sequence length="209" mass="23742">MLSHFKQIKSGHTAEYVLEVRGQITGEARVSFSPAAPQMTLACQGKPEITITPNLSDSVKKMYRRGTWRTAPCDIADGTGKKIGSIVKVRQGTFFSSNYYTELQLDGHILQIYEVGLGKEGMKYPIYDGNSQLAQVEKSPVVRDNLDEYTIYSLDEFGELAALVFSLFLDFNNYRNAGEYAKGKRSLQYVYTRRKEILDKYDPDFRSRC</sequence>
<gene>
    <name evidence="1" type="ORF">H9716_06845</name>
</gene>
<evidence type="ECO:0000313" key="2">
    <source>
        <dbReference type="Proteomes" id="UP000886804"/>
    </source>
</evidence>
<reference evidence="1" key="2">
    <citation type="submission" date="2021-04" db="EMBL/GenBank/DDBJ databases">
        <authorList>
            <person name="Gilroy R."/>
        </authorList>
    </citation>
    <scope>NUCLEOTIDE SEQUENCE</scope>
    <source>
        <strain evidence="1">CHK188-4685</strain>
    </source>
</reference>
<reference evidence="1" key="1">
    <citation type="journal article" date="2021" name="PeerJ">
        <title>Extensive microbial diversity within the chicken gut microbiome revealed by metagenomics and culture.</title>
        <authorList>
            <person name="Gilroy R."/>
            <person name="Ravi A."/>
            <person name="Getino M."/>
            <person name="Pursley I."/>
            <person name="Horton D.L."/>
            <person name="Alikhan N.F."/>
            <person name="Baker D."/>
            <person name="Gharbi K."/>
            <person name="Hall N."/>
            <person name="Watson M."/>
            <person name="Adriaenssens E.M."/>
            <person name="Foster-Nyarko E."/>
            <person name="Jarju S."/>
            <person name="Secka A."/>
            <person name="Antonio M."/>
            <person name="Oren A."/>
            <person name="Chaudhuri R.R."/>
            <person name="La Ragione R."/>
            <person name="Hildebrand F."/>
            <person name="Pallen M.J."/>
        </authorList>
    </citation>
    <scope>NUCLEOTIDE SEQUENCE</scope>
    <source>
        <strain evidence="1">CHK188-4685</strain>
    </source>
</reference>
<protein>
    <submittedName>
        <fullName evidence="1">Uncharacterized protein</fullName>
    </submittedName>
</protein>
<dbReference type="Proteomes" id="UP000886804">
    <property type="component" value="Unassembled WGS sequence"/>
</dbReference>
<dbReference type="EMBL" id="DWYS01000083">
    <property type="protein sequence ID" value="HJB07571.1"/>
    <property type="molecule type" value="Genomic_DNA"/>
</dbReference>
<comment type="caution">
    <text evidence="1">The sequence shown here is derived from an EMBL/GenBank/DDBJ whole genome shotgun (WGS) entry which is preliminary data.</text>
</comment>
<dbReference type="AlphaFoldDB" id="A0A9D2L803"/>
<evidence type="ECO:0000313" key="1">
    <source>
        <dbReference type="EMBL" id="HJB07571.1"/>
    </source>
</evidence>
<accession>A0A9D2L803</accession>
<proteinExistence type="predicted"/>
<name>A0A9D2L803_9FIRM</name>
<organism evidence="1 2">
    <name type="scientific">Candidatus Enterocloster faecavium</name>
    <dbReference type="NCBI Taxonomy" id="2838560"/>
    <lineage>
        <taxon>Bacteria</taxon>
        <taxon>Bacillati</taxon>
        <taxon>Bacillota</taxon>
        <taxon>Clostridia</taxon>
        <taxon>Lachnospirales</taxon>
        <taxon>Lachnospiraceae</taxon>
        <taxon>Enterocloster</taxon>
    </lineage>
</organism>